<feature type="signal peptide" evidence="1">
    <location>
        <begin position="1"/>
        <end position="17"/>
    </location>
</feature>
<sequence length="158" mass="17282">MKKAALLVILAATLVSACSPKEQAQQHQHKAPNGDLREQTASAGVLPEFLKNKPEPIRVVYQAAGQATDLLQWIPCFCGCGESAGHQSNLNCFIQKKNADGSIVWDDHGTRCDVCLEIAVQSIRMKQDGKSDLEIRKFIEQTYKTGYAKPTPTPMPSA</sequence>
<proteinExistence type="predicted"/>
<feature type="chain" id="PRO_5045432137" description="Lipoprotein" evidence="1">
    <location>
        <begin position="18"/>
        <end position="158"/>
    </location>
</feature>
<gene>
    <name evidence="2" type="ORF">PAECIP111802_03561</name>
</gene>
<reference evidence="2 3" key="1">
    <citation type="submission" date="2021-06" db="EMBL/GenBank/DDBJ databases">
        <authorList>
            <person name="Criscuolo A."/>
        </authorList>
    </citation>
    <scope>NUCLEOTIDE SEQUENCE [LARGE SCALE GENOMIC DNA]</scope>
    <source>
        <strain evidence="3">CIP 111802</strain>
    </source>
</reference>
<dbReference type="PROSITE" id="PS51257">
    <property type="entry name" value="PROKAR_LIPOPROTEIN"/>
    <property type="match status" value="1"/>
</dbReference>
<comment type="caution">
    <text evidence="2">The sequence shown here is derived from an EMBL/GenBank/DDBJ whole genome shotgun (WGS) entry which is preliminary data.</text>
</comment>
<keyword evidence="1" id="KW-0732">Signal</keyword>
<dbReference type="Proteomes" id="UP000730618">
    <property type="component" value="Unassembled WGS sequence"/>
</dbReference>
<dbReference type="InterPro" id="IPR025673">
    <property type="entry name" value="PCYCGC"/>
</dbReference>
<protein>
    <recommendedName>
        <fullName evidence="4">Lipoprotein</fullName>
    </recommendedName>
</protein>
<accession>A0ABM8VJK6</accession>
<name>A0ABM8VJK6_9BACL</name>
<evidence type="ECO:0000256" key="1">
    <source>
        <dbReference type="SAM" id="SignalP"/>
    </source>
</evidence>
<dbReference type="Pfam" id="PF13798">
    <property type="entry name" value="PCYCGC"/>
    <property type="match status" value="1"/>
</dbReference>
<evidence type="ECO:0008006" key="4">
    <source>
        <dbReference type="Google" id="ProtNLM"/>
    </source>
</evidence>
<keyword evidence="3" id="KW-1185">Reference proteome</keyword>
<dbReference type="EMBL" id="CAJVCE010000009">
    <property type="protein sequence ID" value="CAG7645613.1"/>
    <property type="molecule type" value="Genomic_DNA"/>
</dbReference>
<organism evidence="2 3">
    <name type="scientific">Paenibacillus allorhizosphaerae</name>
    <dbReference type="NCBI Taxonomy" id="2849866"/>
    <lineage>
        <taxon>Bacteria</taxon>
        <taxon>Bacillati</taxon>
        <taxon>Bacillota</taxon>
        <taxon>Bacilli</taxon>
        <taxon>Bacillales</taxon>
        <taxon>Paenibacillaceae</taxon>
        <taxon>Paenibacillus</taxon>
    </lineage>
</organism>
<dbReference type="RefSeq" id="WP_218099857.1">
    <property type="nucleotide sequence ID" value="NZ_CAJVCE010000009.1"/>
</dbReference>
<evidence type="ECO:0000313" key="2">
    <source>
        <dbReference type="EMBL" id="CAG7645613.1"/>
    </source>
</evidence>
<evidence type="ECO:0000313" key="3">
    <source>
        <dbReference type="Proteomes" id="UP000730618"/>
    </source>
</evidence>